<protein>
    <recommendedName>
        <fullName evidence="2">sphingomyelin phosphodiesterase</fullName>
        <ecNumber evidence="2">3.1.4.12</ecNumber>
    </recommendedName>
</protein>
<accession>A0AAN9Z6K6</accession>
<feature type="domain" description="Endonuclease/exonuclease/phosphatase" evidence="4">
    <location>
        <begin position="181"/>
        <end position="455"/>
    </location>
</feature>
<dbReference type="AlphaFoldDB" id="A0AAN9Z6K6"/>
<dbReference type="EC" id="3.1.4.12" evidence="2"/>
<dbReference type="Gene3D" id="3.60.10.10">
    <property type="entry name" value="Endonuclease/exonuclease/phosphatase"/>
    <property type="match status" value="1"/>
</dbReference>
<keyword evidence="3" id="KW-1133">Transmembrane helix</keyword>
<dbReference type="SUPFAM" id="SSF56219">
    <property type="entry name" value="DNase I-like"/>
    <property type="match status" value="1"/>
</dbReference>
<dbReference type="InterPro" id="IPR005135">
    <property type="entry name" value="Endo/exonuclease/phosphatase"/>
</dbReference>
<reference evidence="5 6" key="1">
    <citation type="submission" date="2024-03" db="EMBL/GenBank/DDBJ databases">
        <title>The genome assembly and annotation of the cricket Gryllus longicercus Weissman &amp; Gray.</title>
        <authorList>
            <person name="Szrajer S."/>
            <person name="Gray D."/>
            <person name="Ylla G."/>
        </authorList>
    </citation>
    <scope>NUCLEOTIDE SEQUENCE [LARGE SCALE GENOMIC DNA]</scope>
    <source>
        <strain evidence="5">DAG 2021-001</strain>
        <tissue evidence="5">Whole body minus gut</tissue>
    </source>
</reference>
<evidence type="ECO:0000259" key="4">
    <source>
        <dbReference type="Pfam" id="PF03372"/>
    </source>
</evidence>
<organism evidence="5 6">
    <name type="scientific">Gryllus longicercus</name>
    <dbReference type="NCBI Taxonomy" id="2509291"/>
    <lineage>
        <taxon>Eukaryota</taxon>
        <taxon>Metazoa</taxon>
        <taxon>Ecdysozoa</taxon>
        <taxon>Arthropoda</taxon>
        <taxon>Hexapoda</taxon>
        <taxon>Insecta</taxon>
        <taxon>Pterygota</taxon>
        <taxon>Neoptera</taxon>
        <taxon>Polyneoptera</taxon>
        <taxon>Orthoptera</taxon>
        <taxon>Ensifera</taxon>
        <taxon>Gryllidea</taxon>
        <taxon>Grylloidea</taxon>
        <taxon>Gryllidae</taxon>
        <taxon>Gryllinae</taxon>
        <taxon>Gryllus</taxon>
    </lineage>
</organism>
<keyword evidence="6" id="KW-1185">Reference proteome</keyword>
<proteinExistence type="inferred from homology"/>
<gene>
    <name evidence="5" type="ORF">R5R35_011107</name>
</gene>
<dbReference type="GO" id="GO:0005737">
    <property type="term" value="C:cytoplasm"/>
    <property type="evidence" value="ECO:0007669"/>
    <property type="project" value="TreeGrafter"/>
</dbReference>
<dbReference type="InterPro" id="IPR038772">
    <property type="entry name" value="Sph/SMPD2-like"/>
</dbReference>
<dbReference type="InterPro" id="IPR036691">
    <property type="entry name" value="Endo/exonu/phosph_ase_sf"/>
</dbReference>
<dbReference type="PANTHER" id="PTHR16320">
    <property type="entry name" value="SPHINGOMYELINASE FAMILY MEMBER"/>
    <property type="match status" value="1"/>
</dbReference>
<comment type="similarity">
    <text evidence="1">Belongs to the neutral sphingomyelinase family.</text>
</comment>
<comment type="caution">
    <text evidence="5">The sequence shown here is derived from an EMBL/GenBank/DDBJ whole genome shotgun (WGS) entry which is preliminary data.</text>
</comment>
<feature type="transmembrane region" description="Helical" evidence="3">
    <location>
        <begin position="20"/>
        <end position="43"/>
    </location>
</feature>
<dbReference type="PANTHER" id="PTHR16320:SF1">
    <property type="entry name" value="SPHINGOMYELINASE DDB_G0288017"/>
    <property type="match status" value="1"/>
</dbReference>
<evidence type="ECO:0000313" key="5">
    <source>
        <dbReference type="EMBL" id="KAK7870133.1"/>
    </source>
</evidence>
<dbReference type="Proteomes" id="UP001378592">
    <property type="component" value="Unassembled WGS sequence"/>
</dbReference>
<keyword evidence="3" id="KW-0812">Transmembrane</keyword>
<evidence type="ECO:0000313" key="6">
    <source>
        <dbReference type="Proteomes" id="UP001378592"/>
    </source>
</evidence>
<feature type="transmembrane region" description="Helical" evidence="3">
    <location>
        <begin position="63"/>
        <end position="88"/>
    </location>
</feature>
<evidence type="ECO:0000256" key="2">
    <source>
        <dbReference type="ARBA" id="ARBA00012369"/>
    </source>
</evidence>
<name>A0AAN9Z6K6_9ORTH</name>
<evidence type="ECO:0000256" key="1">
    <source>
        <dbReference type="ARBA" id="ARBA00006335"/>
    </source>
</evidence>
<dbReference type="GO" id="GO:0004767">
    <property type="term" value="F:sphingomyelin phosphodiesterase activity"/>
    <property type="evidence" value="ECO:0007669"/>
    <property type="project" value="UniProtKB-EC"/>
</dbReference>
<evidence type="ECO:0000256" key="3">
    <source>
        <dbReference type="SAM" id="Phobius"/>
    </source>
</evidence>
<keyword evidence="3" id="KW-0472">Membrane</keyword>
<dbReference type="Pfam" id="PF03372">
    <property type="entry name" value="Exo_endo_phos"/>
    <property type="match status" value="1"/>
</dbReference>
<sequence length="489" mass="56112">MYALEVSSRFHNKISHFVDLIAHFMMDPWLTVLSHMIACYVSTIEDLQKPQEKLIDYFLWGPLYMITLVCVFPIGIVGILLWCLLCLICDQEKCTYAKVIVPADNKDSDEKPLAFTLKTNTFTFATANVLLAPEFLSRMNNLKSVYKRAYKIAKHFVDNTGKPLSNVKLFIDDTCEISSKFKSVQPKFPNIDFLCLQEVWTRSSAMILVDQLQQEFSYFLFDVGEFSPSTNYCMLGSGLMFASKRPILEADFKTFTYRVAHAQYTSQGVLCIKVLLYHEGLFRHVGFVTNLHTQAFQGKEPVIMSQLTEVNLFLNIFKKKHTQKTDIVEFDVICGDFNADNMSPADDDVQTHVLLMEYRDVCVARPGEDRHWAIGTELRQWALCDPLFEDPEQFCEALVDDCERRLYVLDADVVVHNRELVTKLVKPDADGYVPEKRYGGMRRIDRILYKRLPRTEVTGYSFVTSLGNLTDHIPVCMTLQTRGCGELAK</sequence>
<dbReference type="EMBL" id="JAZDUA010000064">
    <property type="protein sequence ID" value="KAK7870133.1"/>
    <property type="molecule type" value="Genomic_DNA"/>
</dbReference>